<evidence type="ECO:0000256" key="1">
    <source>
        <dbReference type="SAM" id="Phobius"/>
    </source>
</evidence>
<dbReference type="EMBL" id="JAOYFB010000002">
    <property type="protein sequence ID" value="KAK4007504.1"/>
    <property type="molecule type" value="Genomic_DNA"/>
</dbReference>
<accession>A0ABQ9Z3P1</accession>
<comment type="caution">
    <text evidence="2">The sequence shown here is derived from an EMBL/GenBank/DDBJ whole genome shotgun (WGS) entry which is preliminary data.</text>
</comment>
<protein>
    <submittedName>
        <fullName evidence="2">Uncharacterized protein</fullName>
    </submittedName>
</protein>
<keyword evidence="3" id="KW-1185">Reference proteome</keyword>
<keyword evidence="1" id="KW-0812">Transmembrane</keyword>
<dbReference type="Proteomes" id="UP001234178">
    <property type="component" value="Unassembled WGS sequence"/>
</dbReference>
<keyword evidence="1" id="KW-0472">Membrane</keyword>
<name>A0ABQ9Z3P1_9CRUS</name>
<reference evidence="2 3" key="1">
    <citation type="journal article" date="2023" name="Nucleic Acids Res.">
        <title>The hologenome of Daphnia magna reveals possible DNA methylation and microbiome-mediated evolution of the host genome.</title>
        <authorList>
            <person name="Chaturvedi A."/>
            <person name="Li X."/>
            <person name="Dhandapani V."/>
            <person name="Marshall H."/>
            <person name="Kissane S."/>
            <person name="Cuenca-Cambronero M."/>
            <person name="Asole G."/>
            <person name="Calvet F."/>
            <person name="Ruiz-Romero M."/>
            <person name="Marangio P."/>
            <person name="Guigo R."/>
            <person name="Rago D."/>
            <person name="Mirbahai L."/>
            <person name="Eastwood N."/>
            <person name="Colbourne J.K."/>
            <person name="Zhou J."/>
            <person name="Mallon E."/>
            <person name="Orsini L."/>
        </authorList>
    </citation>
    <scope>NUCLEOTIDE SEQUENCE [LARGE SCALE GENOMIC DNA]</scope>
    <source>
        <strain evidence="2">LRV0_1</strain>
    </source>
</reference>
<feature type="transmembrane region" description="Helical" evidence="1">
    <location>
        <begin position="55"/>
        <end position="73"/>
    </location>
</feature>
<keyword evidence="1" id="KW-1133">Transmembrane helix</keyword>
<organism evidence="2 3">
    <name type="scientific">Daphnia magna</name>
    <dbReference type="NCBI Taxonomy" id="35525"/>
    <lineage>
        <taxon>Eukaryota</taxon>
        <taxon>Metazoa</taxon>
        <taxon>Ecdysozoa</taxon>
        <taxon>Arthropoda</taxon>
        <taxon>Crustacea</taxon>
        <taxon>Branchiopoda</taxon>
        <taxon>Diplostraca</taxon>
        <taxon>Cladocera</taxon>
        <taxon>Anomopoda</taxon>
        <taxon>Daphniidae</taxon>
        <taxon>Daphnia</taxon>
    </lineage>
</organism>
<proteinExistence type="predicted"/>
<gene>
    <name evidence="2" type="ORF">OUZ56_012659</name>
</gene>
<sequence>MQCATRLIRVQIQMHPLLVVHIPLLSKGISNWNVDGKQAVNSPERGYRWLVHRDLLHKISISSMALVNVIWAINLTFIFEKLMGNTCSCLSRNATPIPASFRMIIIHKKLLEWLHPGSIVLGLPLSFLCTLLWHDSLNKKCFLPSPRRKNSYRLNPGRTSMNSSKRIFWESNFIDLMSDISSQTKDYLLKSRLNVSNERLIDESASSLNPNEHCMELKYLLVLPNHDLLKLFLIVLFRLLAFFSELQKNF</sequence>
<evidence type="ECO:0000313" key="2">
    <source>
        <dbReference type="EMBL" id="KAK4007504.1"/>
    </source>
</evidence>
<evidence type="ECO:0000313" key="3">
    <source>
        <dbReference type="Proteomes" id="UP001234178"/>
    </source>
</evidence>